<evidence type="ECO:0000313" key="3">
    <source>
        <dbReference type="Proteomes" id="UP000823821"/>
    </source>
</evidence>
<comment type="caution">
    <text evidence="2">The sequence shown here is derived from an EMBL/GenBank/DDBJ whole genome shotgun (WGS) entry which is preliminary data.</text>
</comment>
<organism evidence="2 3">
    <name type="scientific">Candidatus Desulfovibrio intestinavium</name>
    <dbReference type="NCBI Taxonomy" id="2838534"/>
    <lineage>
        <taxon>Bacteria</taxon>
        <taxon>Pseudomonadati</taxon>
        <taxon>Thermodesulfobacteriota</taxon>
        <taxon>Desulfovibrionia</taxon>
        <taxon>Desulfovibrionales</taxon>
        <taxon>Desulfovibrionaceae</taxon>
        <taxon>Desulfovibrio</taxon>
    </lineage>
</organism>
<reference evidence="2" key="1">
    <citation type="journal article" date="2021" name="PeerJ">
        <title>Extensive microbial diversity within the chicken gut microbiome revealed by metagenomics and culture.</title>
        <authorList>
            <person name="Gilroy R."/>
            <person name="Ravi A."/>
            <person name="Getino M."/>
            <person name="Pursley I."/>
            <person name="Horton D.L."/>
            <person name="Alikhan N.F."/>
            <person name="Baker D."/>
            <person name="Gharbi K."/>
            <person name="Hall N."/>
            <person name="Watson M."/>
            <person name="Adriaenssens E.M."/>
            <person name="Foster-Nyarko E."/>
            <person name="Jarju S."/>
            <person name="Secka A."/>
            <person name="Antonio M."/>
            <person name="Oren A."/>
            <person name="Chaudhuri R.R."/>
            <person name="La Ragione R."/>
            <person name="Hildebrand F."/>
            <person name="Pallen M.J."/>
        </authorList>
    </citation>
    <scope>NUCLEOTIDE SEQUENCE</scope>
    <source>
        <strain evidence="2">5032</strain>
    </source>
</reference>
<proteinExistence type="predicted"/>
<accession>A0A9D2HKT1</accession>
<dbReference type="AlphaFoldDB" id="A0A9D2HKT1"/>
<evidence type="ECO:0000313" key="2">
    <source>
        <dbReference type="EMBL" id="HJA78002.1"/>
    </source>
</evidence>
<gene>
    <name evidence="2" type="ORF">H9784_00300</name>
</gene>
<evidence type="ECO:0000256" key="1">
    <source>
        <dbReference type="SAM" id="MobiDB-lite"/>
    </source>
</evidence>
<reference evidence="2" key="2">
    <citation type="submission" date="2021-04" db="EMBL/GenBank/DDBJ databases">
        <authorList>
            <person name="Gilroy R."/>
        </authorList>
    </citation>
    <scope>NUCLEOTIDE SEQUENCE</scope>
    <source>
        <strain evidence="2">5032</strain>
    </source>
</reference>
<dbReference type="EMBL" id="DWZD01000004">
    <property type="protein sequence ID" value="HJA78002.1"/>
    <property type="molecule type" value="Genomic_DNA"/>
</dbReference>
<sequence length="218" mass="23819">MVVLAAAAFVILVGLIISFRIMRNGIGSLEKSTARMQERIAGEERKLADEMRHMTSEEHMAVTRAAVADLLRLTPGREHCAVEQEGNRIVLHLPEGEVSMMLAVQEMTLRSSHKALAGQSVWQVRGGDRDADFRDIASAMRHLDGILRGTATEERELPQFSRRFAPQALPLRRTACPPPLSPGADEADSLGGVGLPPVDPQMPTPEVPAYLLEDKTAP</sequence>
<name>A0A9D2HKT1_9BACT</name>
<dbReference type="Proteomes" id="UP000823821">
    <property type="component" value="Unassembled WGS sequence"/>
</dbReference>
<feature type="region of interest" description="Disordered" evidence="1">
    <location>
        <begin position="171"/>
        <end position="218"/>
    </location>
</feature>
<protein>
    <submittedName>
        <fullName evidence="2">Uncharacterized protein</fullName>
    </submittedName>
</protein>
<feature type="compositionally biased region" description="Pro residues" evidence="1">
    <location>
        <begin position="197"/>
        <end position="206"/>
    </location>
</feature>